<feature type="domain" description="Tr-type G" evidence="13">
    <location>
        <begin position="579"/>
        <end position="801"/>
    </location>
</feature>
<comment type="similarity">
    <text evidence="2">Belongs to the TRAFAC class translation factor GTPase superfamily. Classic translation factor GTPase family. EF-Tu/EF-1A subfamily.</text>
</comment>
<keyword evidence="7" id="KW-0648">Protein biosynthesis</keyword>
<dbReference type="EMBL" id="CAJVPJ010001138">
    <property type="protein sequence ID" value="CAG8577545.1"/>
    <property type="molecule type" value="Genomic_DNA"/>
</dbReference>
<dbReference type="AlphaFoldDB" id="A0A9N9BUD0"/>
<evidence type="ECO:0000256" key="5">
    <source>
        <dbReference type="ARBA" id="ARBA00022801"/>
    </source>
</evidence>
<dbReference type="CDD" id="cd16267">
    <property type="entry name" value="HBS1-like_II"/>
    <property type="match status" value="1"/>
</dbReference>
<dbReference type="GO" id="GO:0006417">
    <property type="term" value="P:regulation of translation"/>
    <property type="evidence" value="ECO:0007669"/>
    <property type="project" value="UniProtKB-KW"/>
</dbReference>
<comment type="catalytic activity">
    <reaction evidence="9">
        <text>GTP + H2O = GDP + phosphate + H(+)</text>
        <dbReference type="Rhea" id="RHEA:19669"/>
        <dbReference type="ChEBI" id="CHEBI:15377"/>
        <dbReference type="ChEBI" id="CHEBI:15378"/>
        <dbReference type="ChEBI" id="CHEBI:37565"/>
        <dbReference type="ChEBI" id="CHEBI:43474"/>
        <dbReference type="ChEBI" id="CHEBI:58189"/>
    </reaction>
    <physiologicalReaction direction="left-to-right" evidence="9">
        <dbReference type="Rhea" id="RHEA:19670"/>
    </physiologicalReaction>
</comment>
<keyword evidence="4" id="KW-0547">Nucleotide-binding</keyword>
<accession>A0A9N9BUD0</accession>
<evidence type="ECO:0000256" key="12">
    <source>
        <dbReference type="SAM" id="MobiDB-lite"/>
    </source>
</evidence>
<evidence type="ECO:0000256" key="4">
    <source>
        <dbReference type="ARBA" id="ARBA00022741"/>
    </source>
</evidence>
<dbReference type="InterPro" id="IPR009000">
    <property type="entry name" value="Transl_B-barrel_sf"/>
</dbReference>
<evidence type="ECO:0000256" key="8">
    <source>
        <dbReference type="ARBA" id="ARBA00023134"/>
    </source>
</evidence>
<protein>
    <recommendedName>
        <fullName evidence="11">Elongation factor 1 alpha-like protein</fullName>
    </recommendedName>
</protein>
<keyword evidence="6" id="KW-0810">Translation regulation</keyword>
<feature type="region of interest" description="Disordered" evidence="12">
    <location>
        <begin position="229"/>
        <end position="273"/>
    </location>
</feature>
<dbReference type="SUPFAM" id="SSF52540">
    <property type="entry name" value="P-loop containing nucleoside triphosphate hydrolases"/>
    <property type="match status" value="1"/>
</dbReference>
<evidence type="ECO:0000256" key="7">
    <source>
        <dbReference type="ARBA" id="ARBA00022917"/>
    </source>
</evidence>
<feature type="region of interest" description="Disordered" evidence="12">
    <location>
        <begin position="385"/>
        <end position="409"/>
    </location>
</feature>
<name>A0A9N9BUD0_9GLOM</name>
<dbReference type="CDD" id="cd01883">
    <property type="entry name" value="EF1_alpha"/>
    <property type="match status" value="1"/>
</dbReference>
<dbReference type="InterPro" id="IPR027417">
    <property type="entry name" value="P-loop_NTPase"/>
</dbReference>
<feature type="region of interest" description="Disordered" evidence="12">
    <location>
        <begin position="472"/>
        <end position="510"/>
    </location>
</feature>
<dbReference type="FunFam" id="3.40.50.300:FF:000204">
    <property type="entry name" value="Translation elongation factor Tu"/>
    <property type="match status" value="1"/>
</dbReference>
<dbReference type="SUPFAM" id="SSF50465">
    <property type="entry name" value="EF-Tu/eEF-1alpha/eIF2-gamma C-terminal domain"/>
    <property type="match status" value="1"/>
</dbReference>
<dbReference type="InterPro" id="IPR009001">
    <property type="entry name" value="Transl_elong_EF1A/Init_IF2_C"/>
</dbReference>
<evidence type="ECO:0000256" key="6">
    <source>
        <dbReference type="ARBA" id="ARBA00022845"/>
    </source>
</evidence>
<feature type="compositionally biased region" description="Polar residues" evidence="12">
    <location>
        <begin position="90"/>
        <end position="110"/>
    </location>
</feature>
<reference evidence="14" key="1">
    <citation type="submission" date="2021-06" db="EMBL/GenBank/DDBJ databases">
        <authorList>
            <person name="Kallberg Y."/>
            <person name="Tangrot J."/>
            <person name="Rosling A."/>
        </authorList>
    </citation>
    <scope>NUCLEOTIDE SEQUENCE</scope>
    <source>
        <strain evidence="14">IA702</strain>
    </source>
</reference>
<comment type="subunit">
    <text evidence="10">Component of the Dom34-Hbs1 complex, also named Pelota-HBS1L complex, composed of dom34 and hbs1.</text>
</comment>
<dbReference type="GO" id="GO:1990533">
    <property type="term" value="C:Dom34-Hbs1 complex"/>
    <property type="evidence" value="ECO:0007669"/>
    <property type="project" value="UniProtKB-ARBA"/>
</dbReference>
<dbReference type="InterPro" id="IPR000795">
    <property type="entry name" value="T_Tr_GTP-bd_dom"/>
</dbReference>
<evidence type="ECO:0000256" key="1">
    <source>
        <dbReference type="ARBA" id="ARBA00004496"/>
    </source>
</evidence>
<dbReference type="FunFam" id="2.40.30.10:FF:000020">
    <property type="entry name" value="Translation elongation factor EF-1"/>
    <property type="match status" value="1"/>
</dbReference>
<sequence>MARHRNIRNLNVEDIYDDWLGEYSDDDGADQNDEVLLESNLRKVRELIGNPPGITDKAIKNILWDTYYDIEETIRRVSAKIRKPPDQKPKQSATQQTKPAVDQTQSKSSRLSIANGWQSFSYDVMRIDKRECENDPISMVEKRETLGSLSTRSYFKQARASSQSILVPQDFWSWYDVKWSCSGKDELLPPKIPDGRVRLTGLLGGADTNNSRSTQSSFAQFRAQLSSSRNLSLSRGDSSSRSNAINSSTTNTSASTLRSLRSSTNDSSNRGQSLASLAQASIDRAGPRTSLTNLIAKRKAQESASVQSPVSQPAETSETTVTIGKSAFNSTNSPGLTLSKPKTIAIGKPRVVRADAGQNKSSLFSLASGKSNSLVQSRAKLASTTLSTNVSESTREPIQSHPESTAQSSFSPAALVQPFISAIPTSSNPLIAPPSIFALSLFSDLEDPQSQQHGTLTIDIFSLGGNKEAFGFDTPSPDDIVNEKRKQGKADASAVKEKERSSTENSLQPSKKINVIEDAPSLDNISREAREEKKANAVARFVTSEKDTTVVSNSPIVESLKPSKRINVIEEYRKRTAEKDSLNLVVVGHVDAGKSTLMGHLLYLLGEVKERTMRKYEHDSQKLGKSSFAFAWVLDETGEERSRGITMDVAVTSFETERRRFTLLDVPGHRDFIPNMISGAAQADVAILVVDSTTGEFEAGFEANGQTKEHALLVRSLGVQQLVVAINKLDVVDWSEERFKEIKTKLGAFLSQAGFKKDKVAFVPCSGMTGENLLKKSPDIMTWYNGPTLVQQIDALEPPMRLLERPFRLGVTDFFKGSSGGGGGISVAGRVDVGTIQVGETVLVIPGGETGIVKAIEINGESAKWAAAGDTILTTLTGLDIINLSTGSILCSPSSPVPVSSNFIAQIVVFDIKIPITKGFPVIIHHQSLNEPAVITKLLAVLDKSTGEIVKKNPRHLSKQTTARVEVKLSDRPIPLETFKDNKELGRVMLRKAGETIAVGVVTE</sequence>
<dbReference type="SUPFAM" id="SSF50447">
    <property type="entry name" value="Translation proteins"/>
    <property type="match status" value="1"/>
</dbReference>
<dbReference type="GO" id="GO:0003924">
    <property type="term" value="F:GTPase activity"/>
    <property type="evidence" value="ECO:0007669"/>
    <property type="project" value="InterPro"/>
</dbReference>
<comment type="caution">
    <text evidence="14">The sequence shown here is derived from an EMBL/GenBank/DDBJ whole genome shotgun (WGS) entry which is preliminary data.</text>
</comment>
<organism evidence="14 15">
    <name type="scientific">Paraglomus occultum</name>
    <dbReference type="NCBI Taxonomy" id="144539"/>
    <lineage>
        <taxon>Eukaryota</taxon>
        <taxon>Fungi</taxon>
        <taxon>Fungi incertae sedis</taxon>
        <taxon>Mucoromycota</taxon>
        <taxon>Glomeromycotina</taxon>
        <taxon>Glomeromycetes</taxon>
        <taxon>Paraglomerales</taxon>
        <taxon>Paraglomeraceae</taxon>
        <taxon>Paraglomus</taxon>
    </lineage>
</organism>
<keyword evidence="15" id="KW-1185">Reference proteome</keyword>
<evidence type="ECO:0000313" key="15">
    <source>
        <dbReference type="Proteomes" id="UP000789572"/>
    </source>
</evidence>
<evidence type="ECO:0000256" key="3">
    <source>
        <dbReference type="ARBA" id="ARBA00022490"/>
    </source>
</evidence>
<proteinExistence type="inferred from homology"/>
<dbReference type="Pfam" id="PF22594">
    <property type="entry name" value="GTP-eEF1A_C"/>
    <property type="match status" value="1"/>
</dbReference>
<keyword evidence="3" id="KW-0963">Cytoplasm</keyword>
<dbReference type="Pfam" id="PF00009">
    <property type="entry name" value="GTP_EFTU"/>
    <property type="match status" value="1"/>
</dbReference>
<evidence type="ECO:0000313" key="14">
    <source>
        <dbReference type="EMBL" id="CAG8577545.1"/>
    </source>
</evidence>
<dbReference type="Gene3D" id="2.40.30.10">
    <property type="entry name" value="Translation factors"/>
    <property type="match status" value="2"/>
</dbReference>
<dbReference type="GO" id="GO:0005829">
    <property type="term" value="C:cytosol"/>
    <property type="evidence" value="ECO:0007669"/>
    <property type="project" value="GOC"/>
</dbReference>
<feature type="region of interest" description="Disordered" evidence="12">
    <location>
        <begin position="299"/>
        <end position="341"/>
    </location>
</feature>
<evidence type="ECO:0000259" key="13">
    <source>
        <dbReference type="PROSITE" id="PS51722"/>
    </source>
</evidence>
<feature type="compositionally biased region" description="Low complexity" evidence="12">
    <location>
        <begin position="229"/>
        <end position="270"/>
    </location>
</feature>
<dbReference type="InterPro" id="IPR054696">
    <property type="entry name" value="GTP-eEF1A_C"/>
</dbReference>
<dbReference type="PROSITE" id="PS51722">
    <property type="entry name" value="G_TR_2"/>
    <property type="match status" value="1"/>
</dbReference>
<keyword evidence="8" id="KW-0342">GTP-binding</keyword>
<dbReference type="GO" id="GO:0005525">
    <property type="term" value="F:GTP binding"/>
    <property type="evidence" value="ECO:0007669"/>
    <property type="project" value="UniProtKB-KW"/>
</dbReference>
<dbReference type="CDD" id="cd04093">
    <property type="entry name" value="HBS1_C_III"/>
    <property type="match status" value="1"/>
</dbReference>
<dbReference type="GO" id="GO:0002184">
    <property type="term" value="P:cytoplasmic translational termination"/>
    <property type="evidence" value="ECO:0007669"/>
    <property type="project" value="UniProtKB-ARBA"/>
</dbReference>
<feature type="non-terminal residue" evidence="14">
    <location>
        <position position="1004"/>
    </location>
</feature>
<dbReference type="PRINTS" id="PR00315">
    <property type="entry name" value="ELONGATNFCT"/>
</dbReference>
<feature type="region of interest" description="Disordered" evidence="12">
    <location>
        <begin position="79"/>
        <end position="110"/>
    </location>
</feature>
<dbReference type="PANTHER" id="PTHR23115">
    <property type="entry name" value="TRANSLATION FACTOR"/>
    <property type="match status" value="1"/>
</dbReference>
<dbReference type="InterPro" id="IPR015033">
    <property type="entry name" value="HBS1-like_N"/>
</dbReference>
<dbReference type="Proteomes" id="UP000789572">
    <property type="component" value="Unassembled WGS sequence"/>
</dbReference>
<dbReference type="Gene3D" id="3.40.50.300">
    <property type="entry name" value="P-loop containing nucleotide triphosphate hydrolases"/>
    <property type="match status" value="1"/>
</dbReference>
<comment type="subcellular location">
    <subcellularLocation>
        <location evidence="1">Cytoplasm</location>
    </subcellularLocation>
</comment>
<dbReference type="Pfam" id="PF08938">
    <property type="entry name" value="HBS1_N"/>
    <property type="match status" value="1"/>
</dbReference>
<evidence type="ECO:0000256" key="9">
    <source>
        <dbReference type="ARBA" id="ARBA00049117"/>
    </source>
</evidence>
<gene>
    <name evidence="14" type="ORF">POCULU_LOCUS6316</name>
</gene>
<dbReference type="OrthoDB" id="342024at2759"/>
<evidence type="ECO:0000256" key="10">
    <source>
        <dbReference type="ARBA" id="ARBA00063537"/>
    </source>
</evidence>
<feature type="compositionally biased region" description="Basic and acidic residues" evidence="12">
    <location>
        <begin position="481"/>
        <end position="502"/>
    </location>
</feature>
<evidence type="ECO:0000256" key="11">
    <source>
        <dbReference type="ARBA" id="ARBA00074866"/>
    </source>
</evidence>
<dbReference type="InterPro" id="IPR050100">
    <property type="entry name" value="TRAFAC_GTPase_members"/>
</dbReference>
<feature type="compositionally biased region" description="Polar residues" evidence="12">
    <location>
        <begin position="302"/>
        <end position="336"/>
    </location>
</feature>
<dbReference type="FunFam" id="2.40.30.10:FF:000070">
    <property type="entry name" value="Translation elongation factor EF-1 subunit"/>
    <property type="match status" value="1"/>
</dbReference>
<evidence type="ECO:0000256" key="2">
    <source>
        <dbReference type="ARBA" id="ARBA00007249"/>
    </source>
</evidence>
<keyword evidence="5" id="KW-0378">Hydrolase</keyword>